<organism evidence="1 2">
    <name type="scientific">Devosia salina</name>
    <dbReference type="NCBI Taxonomy" id="2860336"/>
    <lineage>
        <taxon>Bacteria</taxon>
        <taxon>Pseudomonadati</taxon>
        <taxon>Pseudomonadota</taxon>
        <taxon>Alphaproteobacteria</taxon>
        <taxon>Hyphomicrobiales</taxon>
        <taxon>Devosiaceae</taxon>
        <taxon>Devosia</taxon>
    </lineage>
</organism>
<accession>A0ABX8WFW9</accession>
<reference evidence="1 2" key="1">
    <citation type="submission" date="2021-08" db="EMBL/GenBank/DDBJ databases">
        <title>Devosia salina sp. nov., isolated from the South China Sea sediment.</title>
        <authorList>
            <person name="Zhou Z."/>
        </authorList>
    </citation>
    <scope>NUCLEOTIDE SEQUENCE [LARGE SCALE GENOMIC DNA]</scope>
    <source>
        <strain evidence="1 2">SCS-3</strain>
    </source>
</reference>
<dbReference type="InterPro" id="IPR032710">
    <property type="entry name" value="NTF2-like_dom_sf"/>
</dbReference>
<evidence type="ECO:0000313" key="1">
    <source>
        <dbReference type="EMBL" id="QYO75185.1"/>
    </source>
</evidence>
<dbReference type="Gene3D" id="3.10.450.50">
    <property type="match status" value="1"/>
</dbReference>
<dbReference type="RefSeq" id="WP_220303649.1">
    <property type="nucleotide sequence ID" value="NZ_CP080590.1"/>
</dbReference>
<dbReference type="EMBL" id="CP080590">
    <property type="protein sequence ID" value="QYO75185.1"/>
    <property type="molecule type" value="Genomic_DNA"/>
</dbReference>
<dbReference type="SUPFAM" id="SSF54427">
    <property type="entry name" value="NTF2-like"/>
    <property type="match status" value="1"/>
</dbReference>
<sequence>MAATNAFDTDAAVALFAPNAVIDDPSTGETFDGQHGVREVTPLDDDRSRARVDFTGDFGHEIGRLDLAVDDDGRIVRIDADLE</sequence>
<keyword evidence="2" id="KW-1185">Reference proteome</keyword>
<gene>
    <name evidence="1" type="ORF">K1X15_10985</name>
</gene>
<dbReference type="Proteomes" id="UP000825799">
    <property type="component" value="Chromosome"/>
</dbReference>
<evidence type="ECO:0000313" key="2">
    <source>
        <dbReference type="Proteomes" id="UP000825799"/>
    </source>
</evidence>
<name>A0ABX8WFW9_9HYPH</name>
<protein>
    <submittedName>
        <fullName evidence="1">Nuclear transport factor 2 family protein</fullName>
    </submittedName>
</protein>
<proteinExistence type="predicted"/>